<dbReference type="EMBL" id="SDMP01000001">
    <property type="protein sequence ID" value="RYR77596.1"/>
    <property type="molecule type" value="Genomic_DNA"/>
</dbReference>
<gene>
    <name evidence="1" type="ORF">Ahy_A01g002118</name>
</gene>
<evidence type="ECO:0000313" key="2">
    <source>
        <dbReference type="Proteomes" id="UP000289738"/>
    </source>
</evidence>
<name>A0A445EQH1_ARAHY</name>
<reference evidence="1 2" key="1">
    <citation type="submission" date="2019-01" db="EMBL/GenBank/DDBJ databases">
        <title>Sequencing of cultivated peanut Arachis hypogaea provides insights into genome evolution and oil improvement.</title>
        <authorList>
            <person name="Chen X."/>
        </authorList>
    </citation>
    <scope>NUCLEOTIDE SEQUENCE [LARGE SCALE GENOMIC DNA]</scope>
    <source>
        <strain evidence="2">cv. Fuhuasheng</strain>
        <tissue evidence="1">Leaves</tissue>
    </source>
</reference>
<protein>
    <submittedName>
        <fullName evidence="1">Uncharacterized protein</fullName>
    </submittedName>
</protein>
<keyword evidence="2" id="KW-1185">Reference proteome</keyword>
<proteinExistence type="predicted"/>
<sequence length="79" mass="9190">MKMKDIYPNFFYVVNLDEECKFRNAVWVDARCRASYEYYVDVVSVDSTYSTNRHGLPFASFVGVNHHGIDPPCLCSSWK</sequence>
<accession>A0A445EQH1</accession>
<dbReference type="PANTHER" id="PTHR47718:SF13">
    <property type="entry name" value="OS09G0290500 PROTEIN"/>
    <property type="match status" value="1"/>
</dbReference>
<dbReference type="Proteomes" id="UP000289738">
    <property type="component" value="Chromosome A01"/>
</dbReference>
<dbReference type="PANTHER" id="PTHR47718">
    <property type="entry name" value="OS01G0519700 PROTEIN"/>
    <property type="match status" value="1"/>
</dbReference>
<dbReference type="AlphaFoldDB" id="A0A445EQH1"/>
<evidence type="ECO:0000313" key="1">
    <source>
        <dbReference type="EMBL" id="RYR77596.1"/>
    </source>
</evidence>
<comment type="caution">
    <text evidence="1">The sequence shown here is derived from an EMBL/GenBank/DDBJ whole genome shotgun (WGS) entry which is preliminary data.</text>
</comment>
<organism evidence="1 2">
    <name type="scientific">Arachis hypogaea</name>
    <name type="common">Peanut</name>
    <dbReference type="NCBI Taxonomy" id="3818"/>
    <lineage>
        <taxon>Eukaryota</taxon>
        <taxon>Viridiplantae</taxon>
        <taxon>Streptophyta</taxon>
        <taxon>Embryophyta</taxon>
        <taxon>Tracheophyta</taxon>
        <taxon>Spermatophyta</taxon>
        <taxon>Magnoliopsida</taxon>
        <taxon>eudicotyledons</taxon>
        <taxon>Gunneridae</taxon>
        <taxon>Pentapetalae</taxon>
        <taxon>rosids</taxon>
        <taxon>fabids</taxon>
        <taxon>Fabales</taxon>
        <taxon>Fabaceae</taxon>
        <taxon>Papilionoideae</taxon>
        <taxon>50 kb inversion clade</taxon>
        <taxon>dalbergioids sensu lato</taxon>
        <taxon>Dalbergieae</taxon>
        <taxon>Pterocarpus clade</taxon>
        <taxon>Arachis</taxon>
    </lineage>
</organism>